<keyword evidence="2" id="KW-0238">DNA-binding</keyword>
<dbReference type="GO" id="GO:0003700">
    <property type="term" value="F:DNA-binding transcription factor activity"/>
    <property type="evidence" value="ECO:0007669"/>
    <property type="project" value="InterPro"/>
</dbReference>
<comment type="caution">
    <text evidence="5">The sequence shown here is derived from an EMBL/GenBank/DDBJ whole genome shotgun (WGS) entry which is preliminary data.</text>
</comment>
<dbReference type="InterPro" id="IPR036390">
    <property type="entry name" value="WH_DNA-bd_sf"/>
</dbReference>
<evidence type="ECO:0000313" key="6">
    <source>
        <dbReference type="Proteomes" id="UP000823896"/>
    </source>
</evidence>
<dbReference type="AlphaFoldDB" id="A0A9D2NUJ9"/>
<dbReference type="PROSITE" id="PS50995">
    <property type="entry name" value="HTH_MARR_2"/>
    <property type="match status" value="1"/>
</dbReference>
<dbReference type="InterPro" id="IPR000835">
    <property type="entry name" value="HTH_MarR-typ"/>
</dbReference>
<dbReference type="Pfam" id="PF12802">
    <property type="entry name" value="MarR_2"/>
    <property type="match status" value="1"/>
</dbReference>
<evidence type="ECO:0000313" key="5">
    <source>
        <dbReference type="EMBL" id="HJC37008.1"/>
    </source>
</evidence>
<gene>
    <name evidence="5" type="ORF">H9702_07775</name>
</gene>
<evidence type="ECO:0000259" key="4">
    <source>
        <dbReference type="PROSITE" id="PS50995"/>
    </source>
</evidence>
<dbReference type="InterPro" id="IPR036388">
    <property type="entry name" value="WH-like_DNA-bd_sf"/>
</dbReference>
<feature type="domain" description="HTH marR-type" evidence="4">
    <location>
        <begin position="1"/>
        <end position="126"/>
    </location>
</feature>
<name>A0A9D2NUJ9_9FIRM</name>
<reference evidence="5" key="2">
    <citation type="submission" date="2021-04" db="EMBL/GenBank/DDBJ databases">
        <authorList>
            <person name="Gilroy R."/>
        </authorList>
    </citation>
    <scope>NUCLEOTIDE SEQUENCE</scope>
    <source>
        <strain evidence="5">CHK187-11901</strain>
    </source>
</reference>
<dbReference type="SMART" id="SM00347">
    <property type="entry name" value="HTH_MARR"/>
    <property type="match status" value="1"/>
</dbReference>
<dbReference type="GO" id="GO:0003677">
    <property type="term" value="F:DNA binding"/>
    <property type="evidence" value="ECO:0007669"/>
    <property type="project" value="UniProtKB-KW"/>
</dbReference>
<organism evidence="5 6">
    <name type="scientific">Candidatus Merdibacter merdavium</name>
    <dbReference type="NCBI Taxonomy" id="2838692"/>
    <lineage>
        <taxon>Bacteria</taxon>
        <taxon>Bacillati</taxon>
        <taxon>Bacillota</taxon>
        <taxon>Erysipelotrichia</taxon>
        <taxon>Erysipelotrichales</taxon>
        <taxon>Erysipelotrichaceae</taxon>
        <taxon>Merdibacter</taxon>
    </lineage>
</organism>
<dbReference type="PANTHER" id="PTHR42756:SF1">
    <property type="entry name" value="TRANSCRIPTIONAL REPRESSOR OF EMRAB OPERON"/>
    <property type="match status" value="1"/>
</dbReference>
<dbReference type="SUPFAM" id="SSF46785">
    <property type="entry name" value="Winged helix' DNA-binding domain"/>
    <property type="match status" value="1"/>
</dbReference>
<dbReference type="EMBL" id="DWWM01000051">
    <property type="protein sequence ID" value="HJC37008.1"/>
    <property type="molecule type" value="Genomic_DNA"/>
</dbReference>
<evidence type="ECO:0000256" key="1">
    <source>
        <dbReference type="ARBA" id="ARBA00023015"/>
    </source>
</evidence>
<keyword evidence="1" id="KW-0805">Transcription regulation</keyword>
<sequence>MIDIRIRQDLDARNQDLHISSSQMRTLSYLISNADHEINPRDLEQYFRISKPTVAGILKRLEEKGFLHYEESAKDLRYKQIVLDEPAYQCIAQLRENFAKMESRLYAGFSLDELNQLKALLLRLLDNISE</sequence>
<dbReference type="Proteomes" id="UP000823896">
    <property type="component" value="Unassembled WGS sequence"/>
</dbReference>
<keyword evidence="3" id="KW-0804">Transcription</keyword>
<proteinExistence type="predicted"/>
<dbReference type="PRINTS" id="PR00598">
    <property type="entry name" value="HTHMARR"/>
</dbReference>
<evidence type="ECO:0000256" key="3">
    <source>
        <dbReference type="ARBA" id="ARBA00023163"/>
    </source>
</evidence>
<reference evidence="5" key="1">
    <citation type="journal article" date="2021" name="PeerJ">
        <title>Extensive microbial diversity within the chicken gut microbiome revealed by metagenomics and culture.</title>
        <authorList>
            <person name="Gilroy R."/>
            <person name="Ravi A."/>
            <person name="Getino M."/>
            <person name="Pursley I."/>
            <person name="Horton D.L."/>
            <person name="Alikhan N.F."/>
            <person name="Baker D."/>
            <person name="Gharbi K."/>
            <person name="Hall N."/>
            <person name="Watson M."/>
            <person name="Adriaenssens E.M."/>
            <person name="Foster-Nyarko E."/>
            <person name="Jarju S."/>
            <person name="Secka A."/>
            <person name="Antonio M."/>
            <person name="Oren A."/>
            <person name="Chaudhuri R.R."/>
            <person name="La Ragione R."/>
            <person name="Hildebrand F."/>
            <person name="Pallen M.J."/>
        </authorList>
    </citation>
    <scope>NUCLEOTIDE SEQUENCE</scope>
    <source>
        <strain evidence="5">CHK187-11901</strain>
    </source>
</reference>
<protein>
    <submittedName>
        <fullName evidence="5">MarR family transcriptional regulator</fullName>
    </submittedName>
</protein>
<evidence type="ECO:0000256" key="2">
    <source>
        <dbReference type="ARBA" id="ARBA00023125"/>
    </source>
</evidence>
<dbReference type="PANTHER" id="PTHR42756">
    <property type="entry name" value="TRANSCRIPTIONAL REGULATOR, MARR"/>
    <property type="match status" value="1"/>
</dbReference>
<dbReference type="Gene3D" id="1.10.10.10">
    <property type="entry name" value="Winged helix-like DNA-binding domain superfamily/Winged helix DNA-binding domain"/>
    <property type="match status" value="1"/>
</dbReference>
<accession>A0A9D2NUJ9</accession>